<reference evidence="1" key="3">
    <citation type="journal article" date="2017" name="Nature">
        <title>Genome sequence of the progenitor of the wheat D genome Aegilops tauschii.</title>
        <authorList>
            <person name="Luo M.C."/>
            <person name="Gu Y.Q."/>
            <person name="Puiu D."/>
            <person name="Wang H."/>
            <person name="Twardziok S.O."/>
            <person name="Deal K.R."/>
            <person name="Huo N."/>
            <person name="Zhu T."/>
            <person name="Wang L."/>
            <person name="Wang Y."/>
            <person name="McGuire P.E."/>
            <person name="Liu S."/>
            <person name="Long H."/>
            <person name="Ramasamy R.K."/>
            <person name="Rodriguez J.C."/>
            <person name="Van S.L."/>
            <person name="Yuan L."/>
            <person name="Wang Z."/>
            <person name="Xia Z."/>
            <person name="Xiao L."/>
            <person name="Anderson O.D."/>
            <person name="Ouyang S."/>
            <person name="Liang Y."/>
            <person name="Zimin A.V."/>
            <person name="Pertea G."/>
            <person name="Qi P."/>
            <person name="Bennetzen J.L."/>
            <person name="Dai X."/>
            <person name="Dawson M.W."/>
            <person name="Muller H.G."/>
            <person name="Kugler K."/>
            <person name="Rivarola-Duarte L."/>
            <person name="Spannagl M."/>
            <person name="Mayer K.F.X."/>
            <person name="Lu F.H."/>
            <person name="Bevan M.W."/>
            <person name="Leroy P."/>
            <person name="Li P."/>
            <person name="You F.M."/>
            <person name="Sun Q."/>
            <person name="Liu Z."/>
            <person name="Lyons E."/>
            <person name="Wicker T."/>
            <person name="Salzberg S.L."/>
            <person name="Devos K.M."/>
            <person name="Dvorak J."/>
        </authorList>
    </citation>
    <scope>NUCLEOTIDE SEQUENCE [LARGE SCALE GENOMIC DNA]</scope>
    <source>
        <strain evidence="1">cv. AL8/78</strain>
    </source>
</reference>
<sequence length="61" mass="6894">MAGESSTRRPLFGGAISTAFPVRFQDVSNIREVPDHQVRPTPLFHLFGPRWLGRSRADRCV</sequence>
<reference evidence="1" key="5">
    <citation type="journal article" date="2021" name="G3 (Bethesda)">
        <title>Aegilops tauschii genome assembly Aet v5.0 features greater sequence contiguity and improved annotation.</title>
        <authorList>
            <person name="Wang L."/>
            <person name="Zhu T."/>
            <person name="Rodriguez J.C."/>
            <person name="Deal K.R."/>
            <person name="Dubcovsky J."/>
            <person name="McGuire P.E."/>
            <person name="Lux T."/>
            <person name="Spannagl M."/>
            <person name="Mayer K.F.X."/>
            <person name="Baldrich P."/>
            <person name="Meyers B.C."/>
            <person name="Huo N."/>
            <person name="Gu Y.Q."/>
            <person name="Zhou H."/>
            <person name="Devos K.M."/>
            <person name="Bennetzen J.L."/>
            <person name="Unver T."/>
            <person name="Budak H."/>
            <person name="Gulick P.J."/>
            <person name="Galiba G."/>
            <person name="Kalapos B."/>
            <person name="Nelson D.R."/>
            <person name="Li P."/>
            <person name="You F.M."/>
            <person name="Luo M.C."/>
            <person name="Dvorak J."/>
        </authorList>
    </citation>
    <scope>NUCLEOTIDE SEQUENCE [LARGE SCALE GENOMIC DNA]</scope>
    <source>
        <strain evidence="1">cv. AL8/78</strain>
    </source>
</reference>
<dbReference type="InterPro" id="IPR016123">
    <property type="entry name" value="Mog1/PsbP_a/b/a-sand"/>
</dbReference>
<dbReference type="SUPFAM" id="SSF55724">
    <property type="entry name" value="Mog1p/PsbP-like"/>
    <property type="match status" value="1"/>
</dbReference>
<protein>
    <submittedName>
        <fullName evidence="1">Uncharacterized protein</fullName>
    </submittedName>
</protein>
<reference evidence="1" key="4">
    <citation type="submission" date="2019-03" db="UniProtKB">
        <authorList>
            <consortium name="EnsemblPlants"/>
        </authorList>
    </citation>
    <scope>IDENTIFICATION</scope>
</reference>
<dbReference type="AlphaFoldDB" id="A0A453C4R8"/>
<evidence type="ECO:0000313" key="2">
    <source>
        <dbReference type="Proteomes" id="UP000015105"/>
    </source>
</evidence>
<dbReference type="Gene3D" id="3.40.1000.10">
    <property type="entry name" value="Mog1/PsbP, alpha/beta/alpha sandwich"/>
    <property type="match status" value="1"/>
</dbReference>
<evidence type="ECO:0000313" key="1">
    <source>
        <dbReference type="EnsemblPlants" id="AET2Gv20734300.3"/>
    </source>
</evidence>
<reference evidence="2" key="1">
    <citation type="journal article" date="2014" name="Science">
        <title>Ancient hybridizations among the ancestral genomes of bread wheat.</title>
        <authorList>
            <consortium name="International Wheat Genome Sequencing Consortium,"/>
            <person name="Marcussen T."/>
            <person name="Sandve S.R."/>
            <person name="Heier L."/>
            <person name="Spannagl M."/>
            <person name="Pfeifer M."/>
            <person name="Jakobsen K.S."/>
            <person name="Wulff B.B."/>
            <person name="Steuernagel B."/>
            <person name="Mayer K.F."/>
            <person name="Olsen O.A."/>
        </authorList>
    </citation>
    <scope>NUCLEOTIDE SEQUENCE [LARGE SCALE GENOMIC DNA]</scope>
    <source>
        <strain evidence="2">cv. AL8/78</strain>
    </source>
</reference>
<dbReference type="Gramene" id="AET2Gv20734300.10">
    <property type="protein sequence ID" value="AET2Gv20734300.10"/>
    <property type="gene ID" value="AET2Gv20734300"/>
</dbReference>
<accession>A0A453C4R8</accession>
<dbReference type="Proteomes" id="UP000015105">
    <property type="component" value="Chromosome 2D"/>
</dbReference>
<dbReference type="EnsemblPlants" id="AET2Gv20734300.10">
    <property type="protein sequence ID" value="AET2Gv20734300.10"/>
    <property type="gene ID" value="AET2Gv20734300"/>
</dbReference>
<proteinExistence type="predicted"/>
<organism evidence="1 2">
    <name type="scientific">Aegilops tauschii subsp. strangulata</name>
    <name type="common">Goatgrass</name>
    <dbReference type="NCBI Taxonomy" id="200361"/>
    <lineage>
        <taxon>Eukaryota</taxon>
        <taxon>Viridiplantae</taxon>
        <taxon>Streptophyta</taxon>
        <taxon>Embryophyta</taxon>
        <taxon>Tracheophyta</taxon>
        <taxon>Spermatophyta</taxon>
        <taxon>Magnoliopsida</taxon>
        <taxon>Liliopsida</taxon>
        <taxon>Poales</taxon>
        <taxon>Poaceae</taxon>
        <taxon>BOP clade</taxon>
        <taxon>Pooideae</taxon>
        <taxon>Triticodae</taxon>
        <taxon>Triticeae</taxon>
        <taxon>Triticinae</taxon>
        <taxon>Aegilops</taxon>
    </lineage>
</organism>
<dbReference type="Pfam" id="PF04603">
    <property type="entry name" value="Mog1"/>
    <property type="match status" value="1"/>
</dbReference>
<dbReference type="Gramene" id="AET2Gv20734300.3">
    <property type="protein sequence ID" value="AET2Gv20734300.3"/>
    <property type="gene ID" value="AET2Gv20734300"/>
</dbReference>
<dbReference type="InterPro" id="IPR007681">
    <property type="entry name" value="Mog1"/>
</dbReference>
<dbReference type="EnsemblPlants" id="AET2Gv20734300.3">
    <property type="protein sequence ID" value="AET2Gv20734300.3"/>
    <property type="gene ID" value="AET2Gv20734300"/>
</dbReference>
<name>A0A453C4R8_AEGTS</name>
<reference evidence="2" key="2">
    <citation type="journal article" date="2017" name="Nat. Plants">
        <title>The Aegilops tauschii genome reveals multiple impacts of transposons.</title>
        <authorList>
            <person name="Zhao G."/>
            <person name="Zou C."/>
            <person name="Li K."/>
            <person name="Wang K."/>
            <person name="Li T."/>
            <person name="Gao L."/>
            <person name="Zhang X."/>
            <person name="Wang H."/>
            <person name="Yang Z."/>
            <person name="Liu X."/>
            <person name="Jiang W."/>
            <person name="Mao L."/>
            <person name="Kong X."/>
            <person name="Jiao Y."/>
            <person name="Jia J."/>
        </authorList>
    </citation>
    <scope>NUCLEOTIDE SEQUENCE [LARGE SCALE GENOMIC DNA]</scope>
    <source>
        <strain evidence="2">cv. AL8/78</strain>
    </source>
</reference>
<keyword evidence="2" id="KW-1185">Reference proteome</keyword>